<dbReference type="AlphaFoldDB" id="A0AAE9XUN0"/>
<name>A0AAE9XUN0_9PROT</name>
<sequence length="167" mass="18206">MANGKPVIVRFYRFKNRLKEKTAGLNPSGKVSLSAEAMEEAEKALSKMSEDYPDWVSGLVGKMQEQHGRCVDTPESRKECFEEIARIAHDMKGQGGTFGYPLITAFSDSLYGFTQIKGDIEDAVVELVKAHIDAMRAVIRGRVAGSGGDIGKSLTEGLNEAIAKYST</sequence>
<dbReference type="GO" id="GO:0000160">
    <property type="term" value="P:phosphorelay signal transduction system"/>
    <property type="evidence" value="ECO:0007669"/>
    <property type="project" value="InterPro"/>
</dbReference>
<dbReference type="Proteomes" id="UP001217500">
    <property type="component" value="Chromosome"/>
</dbReference>
<dbReference type="InterPro" id="IPR036641">
    <property type="entry name" value="HPT_dom_sf"/>
</dbReference>
<proteinExistence type="predicted"/>
<dbReference type="Gene3D" id="1.20.120.160">
    <property type="entry name" value="HPT domain"/>
    <property type="match status" value="1"/>
</dbReference>
<dbReference type="EMBL" id="CP116805">
    <property type="protein sequence ID" value="WCL53079.1"/>
    <property type="molecule type" value="Genomic_DNA"/>
</dbReference>
<dbReference type="KEGG" id="gso:PH603_11060"/>
<dbReference type="SUPFAM" id="SSF47226">
    <property type="entry name" value="Histidine-containing phosphotransfer domain, HPT domain"/>
    <property type="match status" value="1"/>
</dbReference>
<gene>
    <name evidence="1" type="ORF">PH603_11060</name>
</gene>
<dbReference type="RefSeq" id="WP_289502591.1">
    <property type="nucleotide sequence ID" value="NZ_CP116805.1"/>
</dbReference>
<evidence type="ECO:0000313" key="1">
    <source>
        <dbReference type="EMBL" id="WCL53079.1"/>
    </source>
</evidence>
<accession>A0AAE9XUN0</accession>
<reference evidence="1" key="1">
    <citation type="submission" date="2023-01" db="EMBL/GenBank/DDBJ databases">
        <title>The genome sequence of Kordiimonadaceae bacterium 6D33.</title>
        <authorList>
            <person name="Liu Y."/>
        </authorList>
    </citation>
    <scope>NUCLEOTIDE SEQUENCE</scope>
    <source>
        <strain evidence="1">6D33</strain>
    </source>
</reference>
<protein>
    <submittedName>
        <fullName evidence="1">Hpt domain-containing protein</fullName>
    </submittedName>
</protein>
<keyword evidence="2" id="KW-1185">Reference proteome</keyword>
<evidence type="ECO:0000313" key="2">
    <source>
        <dbReference type="Proteomes" id="UP001217500"/>
    </source>
</evidence>
<organism evidence="1 2">
    <name type="scientific">Gimibacter soli</name>
    <dbReference type="NCBI Taxonomy" id="3024400"/>
    <lineage>
        <taxon>Bacteria</taxon>
        <taxon>Pseudomonadati</taxon>
        <taxon>Pseudomonadota</taxon>
        <taxon>Alphaproteobacteria</taxon>
        <taxon>Kordiimonadales</taxon>
        <taxon>Temperatibacteraceae</taxon>
        <taxon>Gimibacter</taxon>
    </lineage>
</organism>